<evidence type="ECO:0000256" key="6">
    <source>
        <dbReference type="RuleBase" id="RU004005"/>
    </source>
</evidence>
<dbReference type="PANTHER" id="PTHR13501">
    <property type="entry name" value="CHLOROPLAST 50S RIBOSOMAL PROTEIN L22-RELATED"/>
    <property type="match status" value="1"/>
</dbReference>
<proteinExistence type="inferred from homology"/>
<evidence type="ECO:0000256" key="4">
    <source>
        <dbReference type="ARBA" id="ARBA00035286"/>
    </source>
</evidence>
<evidence type="ECO:0000256" key="1">
    <source>
        <dbReference type="ARBA" id="ARBA00009451"/>
    </source>
</evidence>
<name>A0A7R9CCN5_TIMCR</name>
<protein>
    <recommendedName>
        <fullName evidence="4">Large ribosomal subunit protein uL22m</fullName>
    </recommendedName>
    <alternativeName>
        <fullName evidence="5">39S ribosomal protein L22, mitochondrial</fullName>
    </alternativeName>
</protein>
<dbReference type="GO" id="GO:0005762">
    <property type="term" value="C:mitochondrial large ribosomal subunit"/>
    <property type="evidence" value="ECO:0007669"/>
    <property type="project" value="TreeGrafter"/>
</dbReference>
<dbReference type="Pfam" id="PF00237">
    <property type="entry name" value="Ribosomal_L22"/>
    <property type="match status" value="1"/>
</dbReference>
<dbReference type="InterPro" id="IPR001063">
    <property type="entry name" value="Ribosomal_uL22"/>
</dbReference>
<dbReference type="GO" id="GO:0006412">
    <property type="term" value="P:translation"/>
    <property type="evidence" value="ECO:0007669"/>
    <property type="project" value="InterPro"/>
</dbReference>
<dbReference type="InterPro" id="IPR047867">
    <property type="entry name" value="Ribosomal_uL22_bac/org-type"/>
</dbReference>
<gene>
    <name evidence="7" type="ORF">TCEB3V08_LOCUS873</name>
</gene>
<organism evidence="7">
    <name type="scientific">Timema cristinae</name>
    <name type="common">Walking stick</name>
    <dbReference type="NCBI Taxonomy" id="61476"/>
    <lineage>
        <taxon>Eukaryota</taxon>
        <taxon>Metazoa</taxon>
        <taxon>Ecdysozoa</taxon>
        <taxon>Arthropoda</taxon>
        <taxon>Hexapoda</taxon>
        <taxon>Insecta</taxon>
        <taxon>Pterygota</taxon>
        <taxon>Neoptera</taxon>
        <taxon>Polyneoptera</taxon>
        <taxon>Phasmatodea</taxon>
        <taxon>Timematodea</taxon>
        <taxon>Timematoidea</taxon>
        <taxon>Timematidae</taxon>
        <taxon>Timema</taxon>
    </lineage>
</organism>
<keyword evidence="3 6" id="KW-0687">Ribonucleoprotein</keyword>
<comment type="similarity">
    <text evidence="1 6">Belongs to the universal ribosomal protein uL22 family.</text>
</comment>
<evidence type="ECO:0000256" key="2">
    <source>
        <dbReference type="ARBA" id="ARBA00022980"/>
    </source>
</evidence>
<keyword evidence="2 6" id="KW-0689">Ribosomal protein</keyword>
<dbReference type="SUPFAM" id="SSF54843">
    <property type="entry name" value="Ribosomal protein L22"/>
    <property type="match status" value="1"/>
</dbReference>
<dbReference type="PANTHER" id="PTHR13501:SF8">
    <property type="entry name" value="LARGE RIBOSOMAL SUBUNIT PROTEIN UL22M"/>
    <property type="match status" value="1"/>
</dbReference>
<reference evidence="7" key="1">
    <citation type="submission" date="2020-11" db="EMBL/GenBank/DDBJ databases">
        <authorList>
            <person name="Tran Van P."/>
        </authorList>
    </citation>
    <scope>NUCLEOTIDE SEQUENCE</scope>
</reference>
<evidence type="ECO:0000256" key="5">
    <source>
        <dbReference type="ARBA" id="ARBA00035506"/>
    </source>
</evidence>
<dbReference type="CDD" id="cd00336">
    <property type="entry name" value="Ribosomal_L22"/>
    <property type="match status" value="1"/>
</dbReference>
<dbReference type="AlphaFoldDB" id="A0A7R9CCN5"/>
<sequence>MLFGINNTNEHIHCCLKRATVRNTQWENMLSTLPLLMQAVLRCARSTVLASNPDSWSNLAAIPALCKQVHMSAGLAAWSGHNTPIKWPNYNKTIFPPQEPTEERRPARMISQPLRVQYVCHMKTNIKYSPWKMWYIACLVRGLSVDEALKQLSFVLKKGAVAVKDTIQEAQEMAVAKHNVEFKSNLWVAESLVGKGHVVKGIRRHARGRVGKVEYFHCHYFVRLEEGTPPEHYYYHNRPKSGPELLETWLQKMRNRRITSSL</sequence>
<dbReference type="InterPro" id="IPR036394">
    <property type="entry name" value="Ribosomal_uL22_sf"/>
</dbReference>
<evidence type="ECO:0000313" key="7">
    <source>
        <dbReference type="EMBL" id="CAD7392871.1"/>
    </source>
</evidence>
<dbReference type="Gene3D" id="3.90.470.10">
    <property type="entry name" value="Ribosomal protein L22/L17"/>
    <property type="match status" value="1"/>
</dbReference>
<accession>A0A7R9CCN5</accession>
<evidence type="ECO:0000256" key="3">
    <source>
        <dbReference type="ARBA" id="ARBA00023274"/>
    </source>
</evidence>
<dbReference type="EMBL" id="OC316603">
    <property type="protein sequence ID" value="CAD7392871.1"/>
    <property type="molecule type" value="Genomic_DNA"/>
</dbReference>
<dbReference type="GO" id="GO:0003735">
    <property type="term" value="F:structural constituent of ribosome"/>
    <property type="evidence" value="ECO:0007669"/>
    <property type="project" value="InterPro"/>
</dbReference>